<accession>A0A176WHG1</accession>
<name>A0A176WHG1_MARPO</name>
<evidence type="ECO:0000313" key="1">
    <source>
        <dbReference type="EMBL" id="OAE32519.1"/>
    </source>
</evidence>
<gene>
    <name evidence="1" type="ORF">AXG93_3242s1420</name>
</gene>
<dbReference type="AlphaFoldDB" id="A0A176WHG1"/>
<sequence length="78" mass="7830">MVGCGGSAITQARVHVPLPPVSDWRRLGHLGGAAEDGADGADRADRAYGVGRADKGTAAAAATVHYSMIGNLDARAAT</sequence>
<reference evidence="1" key="1">
    <citation type="submission" date="2016-03" db="EMBL/GenBank/DDBJ databases">
        <title>Mechanisms controlling the formation of the plant cell surface in tip-growing cells are functionally conserved among land plants.</title>
        <authorList>
            <person name="Honkanen S."/>
            <person name="Jones V.A."/>
            <person name="Morieri G."/>
            <person name="Champion C."/>
            <person name="Hetherington A.J."/>
            <person name="Kelly S."/>
            <person name="Saint-Marcoux D."/>
            <person name="Proust H."/>
            <person name="Prescott H."/>
            <person name="Dolan L."/>
        </authorList>
    </citation>
    <scope>NUCLEOTIDE SEQUENCE [LARGE SCALE GENOMIC DNA]</scope>
    <source>
        <tissue evidence="1">Whole gametophyte</tissue>
    </source>
</reference>
<comment type="caution">
    <text evidence="1">The sequence shown here is derived from an EMBL/GenBank/DDBJ whole genome shotgun (WGS) entry which is preliminary data.</text>
</comment>
<organism evidence="1 2">
    <name type="scientific">Marchantia polymorpha subsp. ruderalis</name>
    <dbReference type="NCBI Taxonomy" id="1480154"/>
    <lineage>
        <taxon>Eukaryota</taxon>
        <taxon>Viridiplantae</taxon>
        <taxon>Streptophyta</taxon>
        <taxon>Embryophyta</taxon>
        <taxon>Marchantiophyta</taxon>
        <taxon>Marchantiopsida</taxon>
        <taxon>Marchantiidae</taxon>
        <taxon>Marchantiales</taxon>
        <taxon>Marchantiaceae</taxon>
        <taxon>Marchantia</taxon>
    </lineage>
</organism>
<dbReference type="Proteomes" id="UP000077202">
    <property type="component" value="Unassembled WGS sequence"/>
</dbReference>
<evidence type="ECO:0000313" key="2">
    <source>
        <dbReference type="Proteomes" id="UP000077202"/>
    </source>
</evidence>
<proteinExistence type="predicted"/>
<dbReference type="EMBL" id="LVLJ01000808">
    <property type="protein sequence ID" value="OAE32519.1"/>
    <property type="molecule type" value="Genomic_DNA"/>
</dbReference>
<keyword evidence="2" id="KW-1185">Reference proteome</keyword>
<protein>
    <submittedName>
        <fullName evidence="1">Uncharacterized protein</fullName>
    </submittedName>
</protein>